<proteinExistence type="predicted"/>
<dbReference type="AlphaFoldDB" id="A0A3P7MK71"/>
<feature type="non-terminal residue" evidence="1">
    <location>
        <position position="112"/>
    </location>
</feature>
<dbReference type="EMBL" id="UYRU01069072">
    <property type="protein sequence ID" value="VDN18331.1"/>
    <property type="molecule type" value="Genomic_DNA"/>
</dbReference>
<evidence type="ECO:0000313" key="1">
    <source>
        <dbReference type="EMBL" id="VDN18331.1"/>
    </source>
</evidence>
<gene>
    <name evidence="1" type="ORF">DILT_LOCUS13157</name>
</gene>
<reference evidence="1 2" key="1">
    <citation type="submission" date="2018-11" db="EMBL/GenBank/DDBJ databases">
        <authorList>
            <consortium name="Pathogen Informatics"/>
        </authorList>
    </citation>
    <scope>NUCLEOTIDE SEQUENCE [LARGE SCALE GENOMIC DNA]</scope>
</reference>
<keyword evidence="2" id="KW-1185">Reference proteome</keyword>
<organism evidence="1 2">
    <name type="scientific">Dibothriocephalus latus</name>
    <name type="common">Fish tapeworm</name>
    <name type="synonym">Diphyllobothrium latum</name>
    <dbReference type="NCBI Taxonomy" id="60516"/>
    <lineage>
        <taxon>Eukaryota</taxon>
        <taxon>Metazoa</taxon>
        <taxon>Spiralia</taxon>
        <taxon>Lophotrochozoa</taxon>
        <taxon>Platyhelminthes</taxon>
        <taxon>Cestoda</taxon>
        <taxon>Eucestoda</taxon>
        <taxon>Diphyllobothriidea</taxon>
        <taxon>Diphyllobothriidae</taxon>
        <taxon>Dibothriocephalus</taxon>
    </lineage>
</organism>
<accession>A0A3P7MK71</accession>
<protein>
    <submittedName>
        <fullName evidence="1">Uncharacterized protein</fullName>
    </submittedName>
</protein>
<dbReference type="Proteomes" id="UP000281553">
    <property type="component" value="Unassembled WGS sequence"/>
</dbReference>
<evidence type="ECO:0000313" key="2">
    <source>
        <dbReference type="Proteomes" id="UP000281553"/>
    </source>
</evidence>
<name>A0A3P7MK71_DIBLA</name>
<sequence length="112" mass="12008">MCYAAPDNSFYDWPQTKLDGGKQTPVAVVSSAGVPVSQSASSTITNTTLLSPSQQETYHYGRLHLPEGQLPAQIVLNGLELYQPLLPGKNQSGSLYHPGGLTVRTDVPVQLI</sequence>